<dbReference type="Proteomes" id="UP000252357">
    <property type="component" value="Unassembled WGS sequence"/>
</dbReference>
<feature type="compositionally biased region" description="Low complexity" evidence="1">
    <location>
        <begin position="142"/>
        <end position="153"/>
    </location>
</feature>
<dbReference type="InterPro" id="IPR002109">
    <property type="entry name" value="Glutaredoxin"/>
</dbReference>
<sequence>MIHHLKNSFGLSALILFFLYSHAQAQTLPYATQRAAQQFPVTLYTNKDCTTLCQDARQFLQKRGVPYTEKVISQAEGIAELKRLTGQAMIPSLQVGRTGFSGLNESVWQTQLSAAGYPNSPLPANYRPTVQQEEATAKPKENPTATNPNAGNNRSVNEAPRIPTPPPPPLNAPPGFRF</sequence>
<dbReference type="OrthoDB" id="8794394at2"/>
<evidence type="ECO:0000256" key="2">
    <source>
        <dbReference type="SAM" id="SignalP"/>
    </source>
</evidence>
<feature type="compositionally biased region" description="Pro residues" evidence="1">
    <location>
        <begin position="162"/>
        <end position="172"/>
    </location>
</feature>
<feature type="chain" id="PRO_5017041500" evidence="2">
    <location>
        <begin position="26"/>
        <end position="178"/>
    </location>
</feature>
<evidence type="ECO:0000259" key="3">
    <source>
        <dbReference type="Pfam" id="PF00462"/>
    </source>
</evidence>
<dbReference type="InterPro" id="IPR036249">
    <property type="entry name" value="Thioredoxin-like_sf"/>
</dbReference>
<keyword evidence="2" id="KW-0732">Signal</keyword>
<feature type="region of interest" description="Disordered" evidence="1">
    <location>
        <begin position="118"/>
        <end position="178"/>
    </location>
</feature>
<evidence type="ECO:0000313" key="4">
    <source>
        <dbReference type="EMBL" id="RCS59467.1"/>
    </source>
</evidence>
<evidence type="ECO:0000313" key="5">
    <source>
        <dbReference type="Proteomes" id="UP000252357"/>
    </source>
</evidence>
<dbReference type="SUPFAM" id="SSF52833">
    <property type="entry name" value="Thioredoxin-like"/>
    <property type="match status" value="1"/>
</dbReference>
<dbReference type="EMBL" id="QPGB01000001">
    <property type="protein sequence ID" value="RCS59467.1"/>
    <property type="molecule type" value="Genomic_DNA"/>
</dbReference>
<gene>
    <name evidence="4" type="ORF">DU000_01685</name>
</gene>
<dbReference type="CDD" id="cd02976">
    <property type="entry name" value="NrdH"/>
    <property type="match status" value="1"/>
</dbReference>
<name>A0A368L772_9BURK</name>
<organism evidence="4 5">
    <name type="scientific">Parvibium lacunae</name>
    <dbReference type="NCBI Taxonomy" id="1888893"/>
    <lineage>
        <taxon>Bacteria</taxon>
        <taxon>Pseudomonadati</taxon>
        <taxon>Pseudomonadota</taxon>
        <taxon>Betaproteobacteria</taxon>
        <taxon>Burkholderiales</taxon>
        <taxon>Alcaligenaceae</taxon>
        <taxon>Parvibium</taxon>
    </lineage>
</organism>
<dbReference type="Gene3D" id="3.40.30.10">
    <property type="entry name" value="Glutaredoxin"/>
    <property type="match status" value="1"/>
</dbReference>
<feature type="signal peptide" evidence="2">
    <location>
        <begin position="1"/>
        <end position="25"/>
    </location>
</feature>
<evidence type="ECO:0000256" key="1">
    <source>
        <dbReference type="SAM" id="MobiDB-lite"/>
    </source>
</evidence>
<dbReference type="RefSeq" id="WP_114401617.1">
    <property type="nucleotide sequence ID" value="NZ_QPGB01000001.1"/>
</dbReference>
<comment type="caution">
    <text evidence="4">The sequence shown here is derived from an EMBL/GenBank/DDBJ whole genome shotgun (WGS) entry which is preliminary data.</text>
</comment>
<feature type="domain" description="Glutaredoxin" evidence="3">
    <location>
        <begin position="41"/>
        <end position="96"/>
    </location>
</feature>
<dbReference type="AlphaFoldDB" id="A0A368L772"/>
<dbReference type="PROSITE" id="PS51354">
    <property type="entry name" value="GLUTAREDOXIN_2"/>
    <property type="match status" value="1"/>
</dbReference>
<protein>
    <submittedName>
        <fullName evidence="4">Glutaredoxin family protein</fullName>
    </submittedName>
</protein>
<dbReference type="Pfam" id="PF00462">
    <property type="entry name" value="Glutaredoxin"/>
    <property type="match status" value="1"/>
</dbReference>
<accession>A0A368L772</accession>
<proteinExistence type="predicted"/>
<keyword evidence="5" id="KW-1185">Reference proteome</keyword>
<reference evidence="4 5" key="1">
    <citation type="journal article" date="2018" name="Int. J. Syst. Evol. Microbiol.">
        <title>Parvibium lacunae gen. nov., sp. nov., a new member of the family Alcaligenaceae isolated from a freshwater pond.</title>
        <authorList>
            <person name="Chen W.M."/>
            <person name="Xie P.B."/>
            <person name="Hsu M.Y."/>
            <person name="Sheu S.Y."/>
        </authorList>
    </citation>
    <scope>NUCLEOTIDE SEQUENCE [LARGE SCALE GENOMIC DNA]</scope>
    <source>
        <strain evidence="4 5">KMB9</strain>
    </source>
</reference>